<dbReference type="PANTHER" id="PTHR10061:SF0">
    <property type="entry name" value="S-FORMYLGLUTATHIONE HYDROLASE"/>
    <property type="match status" value="1"/>
</dbReference>
<dbReference type="FunFam" id="3.40.50.1820:FF:000002">
    <property type="entry name" value="S-formylglutathione hydrolase"/>
    <property type="match status" value="1"/>
</dbReference>
<comment type="catalytic activity">
    <reaction evidence="5 8">
        <text>S-formylglutathione + H2O = formate + glutathione + H(+)</text>
        <dbReference type="Rhea" id="RHEA:14961"/>
        <dbReference type="ChEBI" id="CHEBI:15377"/>
        <dbReference type="ChEBI" id="CHEBI:15378"/>
        <dbReference type="ChEBI" id="CHEBI:15740"/>
        <dbReference type="ChEBI" id="CHEBI:57688"/>
        <dbReference type="ChEBI" id="CHEBI:57925"/>
        <dbReference type="EC" id="3.1.2.12"/>
    </reaction>
</comment>
<evidence type="ECO:0000256" key="4">
    <source>
        <dbReference type="ARBA" id="ARBA00022801"/>
    </source>
</evidence>
<dbReference type="GO" id="GO:0046294">
    <property type="term" value="P:formaldehyde catabolic process"/>
    <property type="evidence" value="ECO:0007669"/>
    <property type="project" value="InterPro"/>
</dbReference>
<feature type="active site" description="Charge relay system" evidence="7">
    <location>
        <position position="265"/>
    </location>
</feature>
<evidence type="ECO:0000256" key="7">
    <source>
        <dbReference type="PIRSR" id="PIRSR614186-1"/>
    </source>
</evidence>
<evidence type="ECO:0000256" key="5">
    <source>
        <dbReference type="ARBA" id="ARBA00047590"/>
    </source>
</evidence>
<organism evidence="9 10">
    <name type="scientific">Hydrogenophaga aromaticivorans</name>
    <dbReference type="NCBI Taxonomy" id="2610898"/>
    <lineage>
        <taxon>Bacteria</taxon>
        <taxon>Pseudomonadati</taxon>
        <taxon>Pseudomonadota</taxon>
        <taxon>Betaproteobacteria</taxon>
        <taxon>Burkholderiales</taxon>
        <taxon>Comamonadaceae</taxon>
        <taxon>Hydrogenophaga</taxon>
    </lineage>
</organism>
<dbReference type="RefSeq" id="WP_177136262.1">
    <property type="nucleotide sequence ID" value="NZ_VYGV01000012.1"/>
</dbReference>
<evidence type="ECO:0000256" key="6">
    <source>
        <dbReference type="NCBIfam" id="TIGR02821"/>
    </source>
</evidence>
<dbReference type="EMBL" id="VYGV01000012">
    <property type="protein sequence ID" value="NWF46374.1"/>
    <property type="molecule type" value="Genomic_DNA"/>
</dbReference>
<dbReference type="Proteomes" id="UP000545507">
    <property type="component" value="Unassembled WGS sequence"/>
</dbReference>
<dbReference type="EC" id="3.1.2.12" evidence="2 6"/>
<evidence type="ECO:0000256" key="3">
    <source>
        <dbReference type="ARBA" id="ARBA00022487"/>
    </source>
</evidence>
<dbReference type="GO" id="GO:0018738">
    <property type="term" value="F:S-formylglutathione hydrolase activity"/>
    <property type="evidence" value="ECO:0007669"/>
    <property type="project" value="UniProtKB-UniRule"/>
</dbReference>
<dbReference type="InterPro" id="IPR029058">
    <property type="entry name" value="AB_hydrolase_fold"/>
</dbReference>
<evidence type="ECO:0000256" key="1">
    <source>
        <dbReference type="ARBA" id="ARBA00005622"/>
    </source>
</evidence>
<keyword evidence="3 8" id="KW-0719">Serine esterase</keyword>
<evidence type="ECO:0000256" key="8">
    <source>
        <dbReference type="RuleBase" id="RU363068"/>
    </source>
</evidence>
<dbReference type="InterPro" id="IPR014186">
    <property type="entry name" value="S-formylglutathione_hydrol"/>
</dbReference>
<dbReference type="Gene3D" id="3.40.50.1820">
    <property type="entry name" value="alpha/beta hydrolase"/>
    <property type="match status" value="1"/>
</dbReference>
<comment type="similarity">
    <text evidence="1 8">Belongs to the esterase D family.</text>
</comment>
<accession>A0A7Y8GY81</accession>
<comment type="function">
    <text evidence="8">Serine hydrolase involved in the detoxification of formaldehyde.</text>
</comment>
<feature type="active site" description="Charge relay system" evidence="7">
    <location>
        <position position="232"/>
    </location>
</feature>
<dbReference type="GO" id="GO:0052689">
    <property type="term" value="F:carboxylic ester hydrolase activity"/>
    <property type="evidence" value="ECO:0007669"/>
    <property type="project" value="UniProtKB-KW"/>
</dbReference>
<evidence type="ECO:0000313" key="10">
    <source>
        <dbReference type="Proteomes" id="UP000545507"/>
    </source>
</evidence>
<name>A0A7Y8GY81_9BURK</name>
<protein>
    <recommendedName>
        <fullName evidence="2 6">S-formylglutathione hydrolase</fullName>
        <ecNumber evidence="2 6">3.1.2.12</ecNumber>
    </recommendedName>
</protein>
<dbReference type="NCBIfam" id="TIGR02821">
    <property type="entry name" value="fghA_ester_D"/>
    <property type="match status" value="1"/>
</dbReference>
<reference evidence="9 10" key="1">
    <citation type="submission" date="2019-09" db="EMBL/GenBank/DDBJ databases">
        <title>Hydrogenophaga aromatica sp. nov., isolated from a para-xylene-degrading enrichment culture.</title>
        <authorList>
            <person name="Tancsics A."/>
            <person name="Banerjee S."/>
        </authorList>
    </citation>
    <scope>NUCLEOTIDE SEQUENCE [LARGE SCALE GENOMIC DNA]</scope>
    <source>
        <strain evidence="9 10">D2P1</strain>
    </source>
</reference>
<dbReference type="InterPro" id="IPR000801">
    <property type="entry name" value="Esterase-like"/>
</dbReference>
<dbReference type="SUPFAM" id="SSF53474">
    <property type="entry name" value="alpha/beta-Hydrolases"/>
    <property type="match status" value="1"/>
</dbReference>
<comment type="caution">
    <text evidence="9">The sequence shown here is derived from an EMBL/GenBank/DDBJ whole genome shotgun (WGS) entry which is preliminary data.</text>
</comment>
<sequence length="288" mass="31388">MGFARLELVSEHGCFGGVQRFYKHASSEIGLPMHFALFLPPQALAGQKVPLLTFLAGLTCTEETFSMKAGAQRLAAQLGLALLMPDTSPRNTGVDSEDHHWDFGVGAGFYLDATQAPWSGHWCMESYLLKELLPAVTAEFQLDSKRQGLFGHSMGGHGALTLALRHPGVFQSLSAFAPICAPTKCPWGHKAFTGYLGQDESIWAEHDASLLMAQQKTAPYPGGILIDQGLADKFLAEQLYPEAFEAACAQAGQPLTLRRHAGYDHGYYFIGTFMEDHLRHHAQALAQA</sequence>
<dbReference type="GO" id="GO:0005829">
    <property type="term" value="C:cytosol"/>
    <property type="evidence" value="ECO:0007669"/>
    <property type="project" value="TreeGrafter"/>
</dbReference>
<keyword evidence="10" id="KW-1185">Reference proteome</keyword>
<evidence type="ECO:0000256" key="2">
    <source>
        <dbReference type="ARBA" id="ARBA00012479"/>
    </source>
</evidence>
<proteinExistence type="inferred from homology"/>
<evidence type="ECO:0000313" key="9">
    <source>
        <dbReference type="EMBL" id="NWF46374.1"/>
    </source>
</evidence>
<dbReference type="AlphaFoldDB" id="A0A7Y8GY81"/>
<feature type="active site" description="Charge relay system" evidence="7">
    <location>
        <position position="153"/>
    </location>
</feature>
<gene>
    <name evidence="9" type="primary">fghA</name>
    <name evidence="9" type="ORF">F3K02_14110</name>
</gene>
<keyword evidence="4 8" id="KW-0378">Hydrolase</keyword>
<dbReference type="Pfam" id="PF00756">
    <property type="entry name" value="Esterase"/>
    <property type="match status" value="1"/>
</dbReference>
<dbReference type="PANTHER" id="PTHR10061">
    <property type="entry name" value="S-FORMYLGLUTATHIONE HYDROLASE"/>
    <property type="match status" value="1"/>
</dbReference>